<comment type="caution">
    <text evidence="1">The sequence shown here is derived from an EMBL/GenBank/DDBJ whole genome shotgun (WGS) entry which is preliminary data.</text>
</comment>
<reference evidence="1 2" key="1">
    <citation type="journal article" date="2014" name="Genome Announc.">
        <title>Draft Genome Sequence of Magnetospirillum sp. Strain SO-1, a Freshwater Magnetotactic Bacterium Isolated from the Ol'khovka River, Russia.</title>
        <authorList>
            <person name="Grouzdev D.S."/>
            <person name="Dziuba M.V."/>
            <person name="Sukhacheva M.S."/>
            <person name="Mardanov A.V."/>
            <person name="Beletskiy A.V."/>
            <person name="Kuznetsov B.B."/>
            <person name="Skryabin K.G."/>
        </authorList>
    </citation>
    <scope>NUCLEOTIDE SEQUENCE [LARGE SCALE GENOMIC DNA]</scope>
    <source>
        <strain evidence="1 2">SO-1</strain>
    </source>
</reference>
<sequence>MSADDLDDLMGRLAPPVEVAPDRVARVMDRVMARLDEPRPATVAALGFGRWLAGLPLLSRFALPMAAAALLGIVVGRDLRPAAEVVALDQLFVATSYAELEY</sequence>
<dbReference type="AlphaFoldDB" id="M3A7Z2"/>
<dbReference type="EMBL" id="AONQ01000059">
    <property type="protein sequence ID" value="EME68584.1"/>
    <property type="molecule type" value="Genomic_DNA"/>
</dbReference>
<organism evidence="1 2">
    <name type="scientific">Paramagnetospirillum caucaseum</name>
    <dbReference type="NCBI Taxonomy" id="1244869"/>
    <lineage>
        <taxon>Bacteria</taxon>
        <taxon>Pseudomonadati</taxon>
        <taxon>Pseudomonadota</taxon>
        <taxon>Alphaproteobacteria</taxon>
        <taxon>Rhodospirillales</taxon>
        <taxon>Magnetospirillaceae</taxon>
        <taxon>Paramagnetospirillum</taxon>
    </lineage>
</organism>
<name>M3A7Z2_9PROT</name>
<dbReference type="Proteomes" id="UP000011744">
    <property type="component" value="Unassembled WGS sequence"/>
</dbReference>
<protein>
    <submittedName>
        <fullName evidence="1">Uncharacterized protein</fullName>
    </submittedName>
</protein>
<dbReference type="PATRIC" id="fig|1244869.3.peg.3519"/>
<dbReference type="OrthoDB" id="7360764at2"/>
<keyword evidence="2" id="KW-1185">Reference proteome</keyword>
<evidence type="ECO:0000313" key="1">
    <source>
        <dbReference type="EMBL" id="EME68584.1"/>
    </source>
</evidence>
<dbReference type="STRING" id="1244869.H261_17568"/>
<dbReference type="RefSeq" id="WP_008620103.1">
    <property type="nucleotide sequence ID" value="NZ_AONQ01000059.1"/>
</dbReference>
<accession>M3A7Z2</accession>
<evidence type="ECO:0000313" key="2">
    <source>
        <dbReference type="Proteomes" id="UP000011744"/>
    </source>
</evidence>
<gene>
    <name evidence="1" type="ORF">H261_17568</name>
</gene>
<proteinExistence type="predicted"/>